<dbReference type="SUPFAM" id="SSF52172">
    <property type="entry name" value="CheY-like"/>
    <property type="match status" value="1"/>
</dbReference>
<dbReference type="SUPFAM" id="SSF47384">
    <property type="entry name" value="Homodimeric domain of signal transducing histidine kinase"/>
    <property type="match status" value="1"/>
</dbReference>
<keyword evidence="3" id="KW-0597">Phosphoprotein</keyword>
<dbReference type="AlphaFoldDB" id="A0ABD6CZN6"/>
<dbReference type="PANTHER" id="PTHR43304:SF1">
    <property type="entry name" value="PAC DOMAIN-CONTAINING PROTEIN"/>
    <property type="match status" value="1"/>
</dbReference>
<dbReference type="PROSITE" id="PS50112">
    <property type="entry name" value="PAS"/>
    <property type="match status" value="3"/>
</dbReference>
<dbReference type="FunFam" id="3.30.450.20:FF:000155">
    <property type="entry name" value="Sensor histidine kinase TodS"/>
    <property type="match status" value="1"/>
</dbReference>
<feature type="compositionally biased region" description="Basic and acidic residues" evidence="7">
    <location>
        <begin position="620"/>
        <end position="637"/>
    </location>
</feature>
<dbReference type="RefSeq" id="WP_379823695.1">
    <property type="nucleotide sequence ID" value="NZ_JBHUDL010000010.1"/>
</dbReference>
<dbReference type="NCBIfam" id="TIGR00229">
    <property type="entry name" value="sensory_box"/>
    <property type="match status" value="3"/>
</dbReference>
<dbReference type="SUPFAM" id="SSF55874">
    <property type="entry name" value="ATPase domain of HSP90 chaperone/DNA topoisomerase II/histidine kinase"/>
    <property type="match status" value="1"/>
</dbReference>
<dbReference type="Pfam" id="PF08448">
    <property type="entry name" value="PAS_4"/>
    <property type="match status" value="2"/>
</dbReference>
<dbReference type="CDD" id="cd00082">
    <property type="entry name" value="HisKA"/>
    <property type="match status" value="1"/>
</dbReference>
<feature type="compositionally biased region" description="Polar residues" evidence="7">
    <location>
        <begin position="640"/>
        <end position="649"/>
    </location>
</feature>
<evidence type="ECO:0000256" key="4">
    <source>
        <dbReference type="ARBA" id="ARBA00022679"/>
    </source>
</evidence>
<dbReference type="SMART" id="SM00448">
    <property type="entry name" value="REC"/>
    <property type="match status" value="1"/>
</dbReference>
<evidence type="ECO:0000256" key="5">
    <source>
        <dbReference type="ARBA" id="ARBA00022777"/>
    </source>
</evidence>
<evidence type="ECO:0000259" key="9">
    <source>
        <dbReference type="PROSITE" id="PS50110"/>
    </source>
</evidence>
<dbReference type="Gene3D" id="3.40.50.2300">
    <property type="match status" value="1"/>
</dbReference>
<evidence type="ECO:0000256" key="6">
    <source>
        <dbReference type="PROSITE-ProRule" id="PRU00169"/>
    </source>
</evidence>
<dbReference type="SUPFAM" id="SSF55785">
    <property type="entry name" value="PYP-like sensor domain (PAS domain)"/>
    <property type="match status" value="3"/>
</dbReference>
<name>A0ABD6CZN6_9EURY</name>
<evidence type="ECO:0000259" key="11">
    <source>
        <dbReference type="PROSITE" id="PS50113"/>
    </source>
</evidence>
<dbReference type="EC" id="2.7.13.3" evidence="2"/>
<comment type="catalytic activity">
    <reaction evidence="1">
        <text>ATP + protein L-histidine = ADP + protein N-phospho-L-histidine.</text>
        <dbReference type="EC" id="2.7.13.3"/>
    </reaction>
</comment>
<dbReference type="Gene3D" id="3.30.565.10">
    <property type="entry name" value="Histidine kinase-like ATPase, C-terminal domain"/>
    <property type="match status" value="1"/>
</dbReference>
<comment type="caution">
    <text evidence="6">Lacks conserved residue(s) required for the propagation of feature annotation.</text>
</comment>
<feature type="domain" description="Response regulatory" evidence="9">
    <location>
        <begin position="9"/>
        <end position="124"/>
    </location>
</feature>
<dbReference type="Pfam" id="PF13426">
    <property type="entry name" value="PAS_9"/>
    <property type="match status" value="1"/>
</dbReference>
<keyword evidence="4" id="KW-0808">Transferase</keyword>
<protein>
    <recommendedName>
        <fullName evidence="2">histidine kinase</fullName>
        <ecNumber evidence="2">2.7.13.3</ecNumber>
    </recommendedName>
</protein>
<dbReference type="SMART" id="SM00091">
    <property type="entry name" value="PAS"/>
    <property type="match status" value="3"/>
</dbReference>
<dbReference type="EMBL" id="JBHUDL010000010">
    <property type="protein sequence ID" value="MFD1633775.1"/>
    <property type="molecule type" value="Genomic_DNA"/>
</dbReference>
<feature type="domain" description="PAS" evidence="10">
    <location>
        <begin position="248"/>
        <end position="322"/>
    </location>
</feature>
<dbReference type="InterPro" id="IPR001789">
    <property type="entry name" value="Sig_transdc_resp-reg_receiver"/>
</dbReference>
<dbReference type="Gene3D" id="3.30.450.20">
    <property type="entry name" value="PAS domain"/>
    <property type="match status" value="3"/>
</dbReference>
<dbReference type="PROSITE" id="PS50109">
    <property type="entry name" value="HIS_KIN"/>
    <property type="match status" value="1"/>
</dbReference>
<dbReference type="Gene3D" id="1.10.287.130">
    <property type="match status" value="1"/>
</dbReference>
<keyword evidence="13" id="KW-1185">Reference proteome</keyword>
<feature type="domain" description="PAC" evidence="11">
    <location>
        <begin position="448"/>
        <end position="502"/>
    </location>
</feature>
<reference evidence="12 13" key="1">
    <citation type="journal article" date="2019" name="Int. J. Syst. Evol. Microbiol.">
        <title>The Global Catalogue of Microorganisms (GCM) 10K type strain sequencing project: providing services to taxonomists for standard genome sequencing and annotation.</title>
        <authorList>
            <consortium name="The Broad Institute Genomics Platform"/>
            <consortium name="The Broad Institute Genome Sequencing Center for Infectious Disease"/>
            <person name="Wu L."/>
            <person name="Ma J."/>
        </authorList>
    </citation>
    <scope>NUCLEOTIDE SEQUENCE [LARGE SCALE GENOMIC DNA]</scope>
    <source>
        <strain evidence="12 13">CGMCC 1.10594</strain>
    </source>
</reference>
<evidence type="ECO:0000313" key="12">
    <source>
        <dbReference type="EMBL" id="MFD1633775.1"/>
    </source>
</evidence>
<comment type="caution">
    <text evidence="12">The sequence shown here is derived from an EMBL/GenBank/DDBJ whole genome shotgun (WGS) entry which is preliminary data.</text>
</comment>
<dbReference type="GO" id="GO:0004673">
    <property type="term" value="F:protein histidine kinase activity"/>
    <property type="evidence" value="ECO:0007669"/>
    <property type="project" value="UniProtKB-EC"/>
</dbReference>
<evidence type="ECO:0000256" key="1">
    <source>
        <dbReference type="ARBA" id="ARBA00000085"/>
    </source>
</evidence>
<dbReference type="InterPro" id="IPR035965">
    <property type="entry name" value="PAS-like_dom_sf"/>
</dbReference>
<feature type="non-terminal residue" evidence="12">
    <location>
        <position position="691"/>
    </location>
</feature>
<evidence type="ECO:0000256" key="7">
    <source>
        <dbReference type="SAM" id="MobiDB-lite"/>
    </source>
</evidence>
<dbReference type="PROSITE" id="PS50113">
    <property type="entry name" value="PAC"/>
    <property type="match status" value="2"/>
</dbReference>
<sequence>MSDAGDEIRVLYVDDDPDVADLTATALERADDRFVVETVPDTETALGRLDDDVDCVVSEYDMPDRTGVEFLCLVRERVPGLPFVLFTDTGSESVASEAISAGVTDYLRKDAHADGAAILANRIGNAVDGHRAERERRRHLDAIETAQEGIAILDDEEFVYVNEAYASLYGYDPDDLVGERWEQVYPDDETAVIHEEVLPTVRADGQWHGETTGLRADGSTFVEDHRLATTDRGELVCSVRDVSDRRERTRQFEAVFDNTYTFTGLLDPDGTVREANETALEFGGVDREAVVGKRLWETCWFAASETARSTVRKAVQQARSGDLFRDEVRIQGTDRAVVIDFSIRPITDEAGTVTSLVPEGREITDRKQRERELRRSERRLEAVFEDPKMLVGVLSPDGRLRKANRTAMELIDADHEEVVGEPFWETPWWPGDDRAAVREWVERAADGEYVEYESDHVNSGPERRSVSGTIRPVTDESGAVVSLIASARDTTERREHRRALRRRNERLDEFASVVSHDLRNPLNVATGHLSVAQRQVESAHLDETAHALERMEDLIEDLLTLAKADDRVADFESVDLAAVARDCWRNVSSPGTTLRVEAEGTINADRSQLQQLLENLFRNSVEHSSTDSRSRTGDSVEHGATSNRTQSGDSVEHGSTGSRTGSDDSVEHGSTSNRTQSGDSAGSDSADRRPE</sequence>
<dbReference type="CDD" id="cd00156">
    <property type="entry name" value="REC"/>
    <property type="match status" value="1"/>
</dbReference>
<dbReference type="CDD" id="cd00130">
    <property type="entry name" value="PAS"/>
    <property type="match status" value="3"/>
</dbReference>
<dbReference type="InterPro" id="IPR000014">
    <property type="entry name" value="PAS"/>
</dbReference>
<proteinExistence type="predicted"/>
<feature type="region of interest" description="Disordered" evidence="7">
    <location>
        <begin position="620"/>
        <end position="691"/>
    </location>
</feature>
<dbReference type="Proteomes" id="UP001597075">
    <property type="component" value="Unassembled WGS sequence"/>
</dbReference>
<evidence type="ECO:0000256" key="3">
    <source>
        <dbReference type="ARBA" id="ARBA00022553"/>
    </source>
</evidence>
<evidence type="ECO:0000256" key="2">
    <source>
        <dbReference type="ARBA" id="ARBA00012438"/>
    </source>
</evidence>
<evidence type="ECO:0000259" key="10">
    <source>
        <dbReference type="PROSITE" id="PS50112"/>
    </source>
</evidence>
<feature type="domain" description="PAS" evidence="10">
    <location>
        <begin position="376"/>
        <end position="448"/>
    </location>
</feature>
<dbReference type="Pfam" id="PF00072">
    <property type="entry name" value="Response_reg"/>
    <property type="match status" value="1"/>
</dbReference>
<dbReference type="InterPro" id="IPR003661">
    <property type="entry name" value="HisK_dim/P_dom"/>
</dbReference>
<dbReference type="InterPro" id="IPR000700">
    <property type="entry name" value="PAS-assoc_C"/>
</dbReference>
<dbReference type="Pfam" id="PF00512">
    <property type="entry name" value="HisKA"/>
    <property type="match status" value="1"/>
</dbReference>
<dbReference type="InterPro" id="IPR052162">
    <property type="entry name" value="Sensor_kinase/Photoreceptor"/>
</dbReference>
<dbReference type="InterPro" id="IPR036890">
    <property type="entry name" value="HATPase_C_sf"/>
</dbReference>
<dbReference type="InterPro" id="IPR005467">
    <property type="entry name" value="His_kinase_dom"/>
</dbReference>
<feature type="domain" description="Histidine kinase" evidence="8">
    <location>
        <begin position="513"/>
        <end position="624"/>
    </location>
</feature>
<dbReference type="PROSITE" id="PS50110">
    <property type="entry name" value="RESPONSE_REGULATORY"/>
    <property type="match status" value="1"/>
</dbReference>
<dbReference type="InterPro" id="IPR011006">
    <property type="entry name" value="CheY-like_superfamily"/>
</dbReference>
<organism evidence="12 13">
    <name type="scientific">Haloplanus ruber</name>
    <dbReference type="NCBI Taxonomy" id="869892"/>
    <lineage>
        <taxon>Archaea</taxon>
        <taxon>Methanobacteriati</taxon>
        <taxon>Methanobacteriota</taxon>
        <taxon>Stenosarchaea group</taxon>
        <taxon>Halobacteria</taxon>
        <taxon>Halobacteriales</taxon>
        <taxon>Haloferacaceae</taxon>
        <taxon>Haloplanus</taxon>
    </lineage>
</organism>
<accession>A0ABD6CZN6</accession>
<evidence type="ECO:0000313" key="13">
    <source>
        <dbReference type="Proteomes" id="UP001597075"/>
    </source>
</evidence>
<dbReference type="InterPro" id="IPR036097">
    <property type="entry name" value="HisK_dim/P_sf"/>
</dbReference>
<dbReference type="InterPro" id="IPR013656">
    <property type="entry name" value="PAS_4"/>
</dbReference>
<feature type="domain" description="PAC" evidence="11">
    <location>
        <begin position="317"/>
        <end position="375"/>
    </location>
</feature>
<gene>
    <name evidence="12" type="ORF">ACFSBJ_08525</name>
</gene>
<feature type="domain" description="PAS" evidence="10">
    <location>
        <begin position="158"/>
        <end position="192"/>
    </location>
</feature>
<keyword evidence="5" id="KW-0418">Kinase</keyword>
<dbReference type="PANTHER" id="PTHR43304">
    <property type="entry name" value="PHYTOCHROME-LIKE PROTEIN CPH1"/>
    <property type="match status" value="1"/>
</dbReference>
<dbReference type="SMART" id="SM00388">
    <property type="entry name" value="HisKA"/>
    <property type="match status" value="1"/>
</dbReference>
<evidence type="ECO:0000259" key="8">
    <source>
        <dbReference type="PROSITE" id="PS50109"/>
    </source>
</evidence>